<accession>A0A097SPY4</accession>
<protein>
    <submittedName>
        <fullName evidence="1">Uncharacterized protein</fullName>
    </submittedName>
</protein>
<gene>
    <name evidence="1" type="ORF">LRS1606.151</name>
</gene>
<geneLocation type="plasmid" evidence="1">
    <name>pNSL1</name>
</geneLocation>
<evidence type="ECO:0000313" key="1">
    <source>
        <dbReference type="EMBL" id="AIU93585.1"/>
    </source>
</evidence>
<keyword evidence="1" id="KW-0614">Plasmid</keyword>
<organism evidence="1">
    <name type="scientific">Rhodococcus sp. NS1</name>
    <dbReference type="NCBI Taxonomy" id="402236"/>
    <lineage>
        <taxon>Bacteria</taxon>
        <taxon>Bacillati</taxon>
        <taxon>Actinomycetota</taxon>
        <taxon>Actinomycetes</taxon>
        <taxon>Mycobacteriales</taxon>
        <taxon>Nocardiaceae</taxon>
        <taxon>Rhodococcus</taxon>
    </lineage>
</organism>
<name>A0A097SPY4_9NOCA</name>
<proteinExistence type="predicted"/>
<reference evidence="1" key="1">
    <citation type="submission" date="2014-03" db="EMBL/GenBank/DDBJ databases">
        <authorList>
            <person name="Zhang G."/>
            <person name="Zhu L."/>
            <person name="Fang P."/>
        </authorList>
    </citation>
    <scope>NUCLEOTIDE SEQUENCE</scope>
    <source>
        <strain evidence="1">NS1</strain>
        <plasmid evidence="1">pNSL1</plasmid>
    </source>
</reference>
<dbReference type="EMBL" id="KJ605395">
    <property type="protein sequence ID" value="AIU93585.1"/>
    <property type="molecule type" value="Genomic_DNA"/>
</dbReference>
<dbReference type="AlphaFoldDB" id="A0A097SPY4"/>
<sequence length="152" mass="16801">MQGQNEGKATTAPYGYMIFPPATVDCRLSIVDCRLSIVDDREGESGMRQQLTTVTRTSLQPARKVSLLVERVGSPLSRGPQPALRAGPGGVDRYDIRPVSSATWALFAVNVDCGAPRLQWDRFDRHIHCRISKKLMDYSSPVWVSSAGRIPE</sequence>